<accession>A0A1F5F670</accession>
<dbReference type="AlphaFoldDB" id="A0A1F5F670"/>
<comment type="caution">
    <text evidence="1">The sequence shown here is derived from an EMBL/GenBank/DDBJ whole genome shotgun (WGS) entry which is preliminary data.</text>
</comment>
<dbReference type="InterPro" id="IPR035069">
    <property type="entry name" value="TTHA1013/TTHA0281-like"/>
</dbReference>
<name>A0A1F5F670_9BACT</name>
<sequence length="79" mass="8467">MAVKLSAVIHRRGTAWLARCPEVGTMCQGATYGEALANLERITAEYLKSFALPEDFDLATLATFEIESPKPGPGGEPTV</sequence>
<evidence type="ECO:0008006" key="3">
    <source>
        <dbReference type="Google" id="ProtNLM"/>
    </source>
</evidence>
<dbReference type="Proteomes" id="UP000177187">
    <property type="component" value="Unassembled WGS sequence"/>
</dbReference>
<gene>
    <name evidence="1" type="ORF">A2Y64_00405</name>
</gene>
<organism evidence="1 2">
    <name type="scientific">Candidatus Coatesbacteria bacterium RBG_13_66_14</name>
    <dbReference type="NCBI Taxonomy" id="1817816"/>
    <lineage>
        <taxon>Bacteria</taxon>
        <taxon>Candidatus Coatesiibacteriota</taxon>
    </lineage>
</organism>
<dbReference type="SUPFAM" id="SSF143100">
    <property type="entry name" value="TTHA1013/TTHA0281-like"/>
    <property type="match status" value="1"/>
</dbReference>
<reference evidence="1 2" key="1">
    <citation type="journal article" date="2016" name="Nat. Commun.">
        <title>Thousands of microbial genomes shed light on interconnected biogeochemical processes in an aquifer system.</title>
        <authorList>
            <person name="Anantharaman K."/>
            <person name="Brown C.T."/>
            <person name="Hug L.A."/>
            <person name="Sharon I."/>
            <person name="Castelle C.J."/>
            <person name="Probst A.J."/>
            <person name="Thomas B.C."/>
            <person name="Singh A."/>
            <person name="Wilkins M.J."/>
            <person name="Karaoz U."/>
            <person name="Brodie E.L."/>
            <person name="Williams K.H."/>
            <person name="Hubbard S.S."/>
            <person name="Banfield J.F."/>
        </authorList>
    </citation>
    <scope>NUCLEOTIDE SEQUENCE [LARGE SCALE GENOMIC DNA]</scope>
</reference>
<protein>
    <recommendedName>
        <fullName evidence="3">HicB-like antitoxin of toxin-antitoxin system domain-containing protein</fullName>
    </recommendedName>
</protein>
<proteinExistence type="predicted"/>
<dbReference type="EMBL" id="MFAF01000092">
    <property type="protein sequence ID" value="OGD74814.1"/>
    <property type="molecule type" value="Genomic_DNA"/>
</dbReference>
<evidence type="ECO:0000313" key="1">
    <source>
        <dbReference type="EMBL" id="OGD74814.1"/>
    </source>
</evidence>
<evidence type="ECO:0000313" key="2">
    <source>
        <dbReference type="Proteomes" id="UP000177187"/>
    </source>
</evidence>
<dbReference type="STRING" id="1817816.A2Y64_00405"/>